<dbReference type="PROSITE" id="PS51257">
    <property type="entry name" value="PROKAR_LIPOPROTEIN"/>
    <property type="match status" value="1"/>
</dbReference>
<dbReference type="PANTHER" id="PTHR33619">
    <property type="entry name" value="POLYSACCHARIDE EXPORT PROTEIN GFCE-RELATED"/>
    <property type="match status" value="1"/>
</dbReference>
<sequence length="247" mass="26971" precursor="true">MMSTAPRTITLLAAIGLLALTGCQPTYTDYGDFVQTPKPLVTATEYRMAPPDSIHIGSKRVREIDGVTQQIRPDGMVSLPLVGEVFAAGKTPMELADEIEAHAQLYYEDADVAVRVVDYQSKKIYVFGEVGRSGPYSYDGTNTVFRTLALAQPNRLANPSKVQILRPNPDGTFRRKMTIDFDKMVKSGDTSLDAVLEENDVIYVPPNALASIGLACRQLLLPILPMSEVVNGPVSMHNDLQSVQSTP</sequence>
<protein>
    <submittedName>
        <fullName evidence="4">Polysaccharide biosynthesis/export protein</fullName>
    </submittedName>
</protein>
<evidence type="ECO:0000313" key="5">
    <source>
        <dbReference type="Proteomes" id="UP000320386"/>
    </source>
</evidence>
<dbReference type="PANTHER" id="PTHR33619:SF3">
    <property type="entry name" value="POLYSACCHARIDE EXPORT PROTEIN GFCE-RELATED"/>
    <property type="match status" value="1"/>
</dbReference>
<name>A0A518BYS3_9BACT</name>
<evidence type="ECO:0000313" key="4">
    <source>
        <dbReference type="EMBL" id="QDU72129.1"/>
    </source>
</evidence>
<evidence type="ECO:0000256" key="2">
    <source>
        <dbReference type="SAM" id="SignalP"/>
    </source>
</evidence>
<evidence type="ECO:0000256" key="1">
    <source>
        <dbReference type="ARBA" id="ARBA00022729"/>
    </source>
</evidence>
<dbReference type="Pfam" id="PF02563">
    <property type="entry name" value="Poly_export"/>
    <property type="match status" value="1"/>
</dbReference>
<dbReference type="Gene3D" id="3.10.560.10">
    <property type="entry name" value="Outer membrane lipoprotein wza domain like"/>
    <property type="match status" value="1"/>
</dbReference>
<dbReference type="Proteomes" id="UP000320386">
    <property type="component" value="Chromosome"/>
</dbReference>
<proteinExistence type="predicted"/>
<accession>A0A518BYS3</accession>
<dbReference type="GO" id="GO:0015159">
    <property type="term" value="F:polysaccharide transmembrane transporter activity"/>
    <property type="evidence" value="ECO:0007669"/>
    <property type="project" value="InterPro"/>
</dbReference>
<keyword evidence="5" id="KW-1185">Reference proteome</keyword>
<dbReference type="Gene3D" id="3.30.1950.10">
    <property type="entry name" value="wza like domain"/>
    <property type="match status" value="1"/>
</dbReference>
<feature type="chain" id="PRO_5021720679" evidence="2">
    <location>
        <begin position="29"/>
        <end position="247"/>
    </location>
</feature>
<dbReference type="OrthoDB" id="279464at2"/>
<gene>
    <name evidence="4" type="ORF">Pan265_19920</name>
</gene>
<dbReference type="InterPro" id="IPR003715">
    <property type="entry name" value="Poly_export_N"/>
</dbReference>
<dbReference type="AlphaFoldDB" id="A0A518BYS3"/>
<evidence type="ECO:0000259" key="3">
    <source>
        <dbReference type="Pfam" id="PF02563"/>
    </source>
</evidence>
<dbReference type="InterPro" id="IPR049712">
    <property type="entry name" value="Poly_export"/>
</dbReference>
<feature type="domain" description="Polysaccharide export protein N-terminal" evidence="3">
    <location>
        <begin position="43"/>
        <end position="116"/>
    </location>
</feature>
<dbReference type="KEGG" id="mcad:Pan265_19920"/>
<organism evidence="4 5">
    <name type="scientific">Mucisphaera calidilacus</name>
    <dbReference type="NCBI Taxonomy" id="2527982"/>
    <lineage>
        <taxon>Bacteria</taxon>
        <taxon>Pseudomonadati</taxon>
        <taxon>Planctomycetota</taxon>
        <taxon>Phycisphaerae</taxon>
        <taxon>Phycisphaerales</taxon>
        <taxon>Phycisphaeraceae</taxon>
        <taxon>Mucisphaera</taxon>
    </lineage>
</organism>
<feature type="signal peptide" evidence="2">
    <location>
        <begin position="1"/>
        <end position="28"/>
    </location>
</feature>
<reference evidence="4 5" key="1">
    <citation type="submission" date="2019-02" db="EMBL/GenBank/DDBJ databases">
        <title>Deep-cultivation of Planctomycetes and their phenomic and genomic characterization uncovers novel biology.</title>
        <authorList>
            <person name="Wiegand S."/>
            <person name="Jogler M."/>
            <person name="Boedeker C."/>
            <person name="Pinto D."/>
            <person name="Vollmers J."/>
            <person name="Rivas-Marin E."/>
            <person name="Kohn T."/>
            <person name="Peeters S.H."/>
            <person name="Heuer A."/>
            <person name="Rast P."/>
            <person name="Oberbeckmann S."/>
            <person name="Bunk B."/>
            <person name="Jeske O."/>
            <person name="Meyerdierks A."/>
            <person name="Storesund J.E."/>
            <person name="Kallscheuer N."/>
            <person name="Luecker S."/>
            <person name="Lage O.M."/>
            <person name="Pohl T."/>
            <person name="Merkel B.J."/>
            <person name="Hornburger P."/>
            <person name="Mueller R.-W."/>
            <person name="Bruemmer F."/>
            <person name="Labrenz M."/>
            <person name="Spormann A.M."/>
            <person name="Op den Camp H."/>
            <person name="Overmann J."/>
            <person name="Amann R."/>
            <person name="Jetten M.S.M."/>
            <person name="Mascher T."/>
            <person name="Medema M.H."/>
            <person name="Devos D.P."/>
            <person name="Kaster A.-K."/>
            <person name="Ovreas L."/>
            <person name="Rohde M."/>
            <person name="Galperin M.Y."/>
            <person name="Jogler C."/>
        </authorList>
    </citation>
    <scope>NUCLEOTIDE SEQUENCE [LARGE SCALE GENOMIC DNA]</scope>
    <source>
        <strain evidence="4 5">Pan265</strain>
    </source>
</reference>
<keyword evidence="1 2" id="KW-0732">Signal</keyword>
<dbReference type="EMBL" id="CP036280">
    <property type="protein sequence ID" value="QDU72129.1"/>
    <property type="molecule type" value="Genomic_DNA"/>
</dbReference>